<dbReference type="AlphaFoldDB" id="A0A2T0N1W8"/>
<organism evidence="2 3">
    <name type="scientific">Nonomuraea fuscirosea</name>
    <dbReference type="NCBI Taxonomy" id="1291556"/>
    <lineage>
        <taxon>Bacteria</taxon>
        <taxon>Bacillati</taxon>
        <taxon>Actinomycetota</taxon>
        <taxon>Actinomycetes</taxon>
        <taxon>Streptosporangiales</taxon>
        <taxon>Streptosporangiaceae</taxon>
        <taxon>Nonomuraea</taxon>
    </lineage>
</organism>
<evidence type="ECO:0000256" key="1">
    <source>
        <dbReference type="SAM" id="MobiDB-lite"/>
    </source>
</evidence>
<name>A0A2T0N1W8_9ACTN</name>
<dbReference type="Proteomes" id="UP000238312">
    <property type="component" value="Unassembled WGS sequence"/>
</dbReference>
<reference evidence="2 3" key="1">
    <citation type="submission" date="2018-03" db="EMBL/GenBank/DDBJ databases">
        <title>Genomic Encyclopedia of Type Strains, Phase III (KMG-III): the genomes of soil and plant-associated and newly described type strains.</title>
        <authorList>
            <person name="Whitman W."/>
        </authorList>
    </citation>
    <scope>NUCLEOTIDE SEQUENCE [LARGE SCALE GENOMIC DNA]</scope>
    <source>
        <strain evidence="2 3">CGMCC 4.7104</strain>
    </source>
</reference>
<sequence length="108" mass="11482">MYWNSSSPDLPARPARSRSTVSSVCAMRAGTTPGSSARESLRYWRAIVSGPASPKSSIEVLPRASEAVNSLSLSTVRRPSAMRTSTLPRLFRVAGLAQAEVSSAETSL</sequence>
<proteinExistence type="predicted"/>
<comment type="caution">
    <text evidence="2">The sequence shown here is derived from an EMBL/GenBank/DDBJ whole genome shotgun (WGS) entry which is preliminary data.</text>
</comment>
<accession>A0A2T0N1W8</accession>
<protein>
    <submittedName>
        <fullName evidence="2">Uncharacterized protein</fullName>
    </submittedName>
</protein>
<keyword evidence="3" id="KW-1185">Reference proteome</keyword>
<gene>
    <name evidence="2" type="ORF">B0I32_106116</name>
</gene>
<evidence type="ECO:0000313" key="2">
    <source>
        <dbReference type="EMBL" id="PRX65980.1"/>
    </source>
</evidence>
<evidence type="ECO:0000313" key="3">
    <source>
        <dbReference type="Proteomes" id="UP000238312"/>
    </source>
</evidence>
<feature type="region of interest" description="Disordered" evidence="1">
    <location>
        <begin position="1"/>
        <end position="35"/>
    </location>
</feature>
<dbReference type="EMBL" id="PVNG01000006">
    <property type="protein sequence ID" value="PRX65980.1"/>
    <property type="molecule type" value="Genomic_DNA"/>
</dbReference>